<dbReference type="GeneID" id="87834916"/>
<dbReference type="InterPro" id="IPR038718">
    <property type="entry name" value="SNF2-like_sf"/>
</dbReference>
<evidence type="ECO:0000259" key="8">
    <source>
        <dbReference type="PROSITE" id="PS51194"/>
    </source>
</evidence>
<keyword evidence="2" id="KW-0378">Hydrolase</keyword>
<evidence type="ECO:0000256" key="4">
    <source>
        <dbReference type="PROSITE-ProRule" id="PRU00175"/>
    </source>
</evidence>
<dbReference type="InterPro" id="IPR014001">
    <property type="entry name" value="Helicase_ATP-bd"/>
</dbReference>
<feature type="domain" description="Helicase C-terminal" evidence="8">
    <location>
        <begin position="807"/>
        <end position="967"/>
    </location>
</feature>
<dbReference type="RefSeq" id="XP_062660790.1">
    <property type="nucleotide sequence ID" value="XM_062797968.1"/>
</dbReference>
<dbReference type="GO" id="GO:0008270">
    <property type="term" value="F:zinc ion binding"/>
    <property type="evidence" value="ECO:0007669"/>
    <property type="project" value="UniProtKB-KW"/>
</dbReference>
<dbReference type="PROSITE" id="PS51192">
    <property type="entry name" value="HELICASE_ATP_BIND_1"/>
    <property type="match status" value="1"/>
</dbReference>
<dbReference type="Pfam" id="PF00176">
    <property type="entry name" value="SNF2-rel_dom"/>
    <property type="match status" value="1"/>
</dbReference>
<dbReference type="EMBL" id="JAUEPN010000003">
    <property type="protein sequence ID" value="KAK3297276.1"/>
    <property type="molecule type" value="Genomic_DNA"/>
</dbReference>
<dbReference type="AlphaFoldDB" id="A0AAE0HKG0"/>
<keyword evidence="3" id="KW-0067">ATP-binding</keyword>
<evidence type="ECO:0000256" key="3">
    <source>
        <dbReference type="ARBA" id="ARBA00022840"/>
    </source>
</evidence>
<comment type="caution">
    <text evidence="9">The sequence shown here is derived from an EMBL/GenBank/DDBJ whole genome shotgun (WGS) entry which is preliminary data.</text>
</comment>
<feature type="domain" description="Helicase ATP-binding" evidence="7">
    <location>
        <begin position="426"/>
        <end position="596"/>
    </location>
</feature>
<dbReference type="InterPro" id="IPR001650">
    <property type="entry name" value="Helicase_C-like"/>
</dbReference>
<dbReference type="SMART" id="SM00487">
    <property type="entry name" value="DEXDc"/>
    <property type="match status" value="1"/>
</dbReference>
<dbReference type="SUPFAM" id="SSF52540">
    <property type="entry name" value="P-loop containing nucleoside triphosphate hydrolases"/>
    <property type="match status" value="2"/>
</dbReference>
<dbReference type="PANTHER" id="PTHR45626:SF52">
    <property type="entry name" value="SINGLE-STRANDED DNA-DEPENDENT ATPASE (EUROFUNG)"/>
    <property type="match status" value="1"/>
</dbReference>
<dbReference type="InterPro" id="IPR000330">
    <property type="entry name" value="SNF2_N"/>
</dbReference>
<reference evidence="9" key="2">
    <citation type="submission" date="2023-06" db="EMBL/GenBank/DDBJ databases">
        <authorList>
            <consortium name="Lawrence Berkeley National Laboratory"/>
            <person name="Haridas S."/>
            <person name="Hensen N."/>
            <person name="Bonometti L."/>
            <person name="Westerberg I."/>
            <person name="Brannstrom I.O."/>
            <person name="Guillou S."/>
            <person name="Cros-Aarteil S."/>
            <person name="Calhoun S."/>
            <person name="Kuo A."/>
            <person name="Mondo S."/>
            <person name="Pangilinan J."/>
            <person name="Riley R."/>
            <person name="Labutti K."/>
            <person name="Andreopoulos B."/>
            <person name="Lipzen A."/>
            <person name="Chen C."/>
            <person name="Yanf M."/>
            <person name="Daum C."/>
            <person name="Ng V."/>
            <person name="Clum A."/>
            <person name="Steindorff A."/>
            <person name="Ohm R."/>
            <person name="Martin F."/>
            <person name="Silar P."/>
            <person name="Natvig D."/>
            <person name="Lalanne C."/>
            <person name="Gautier V."/>
            <person name="Ament-Velasquez S.L."/>
            <person name="Kruys A."/>
            <person name="Hutchinson M.I."/>
            <person name="Powell A.J."/>
            <person name="Barry K."/>
            <person name="Miller A.N."/>
            <person name="Grigoriev I.V."/>
            <person name="Debuchy R."/>
            <person name="Gladieux P."/>
            <person name="Thoren M.H."/>
            <person name="Johannesson H."/>
        </authorList>
    </citation>
    <scope>NUCLEOTIDE SEQUENCE</scope>
    <source>
        <strain evidence="9">CBS 168.71</strain>
    </source>
</reference>
<dbReference type="CDD" id="cd18793">
    <property type="entry name" value="SF2_C_SNF"/>
    <property type="match status" value="1"/>
</dbReference>
<dbReference type="GO" id="GO:0006281">
    <property type="term" value="P:DNA repair"/>
    <property type="evidence" value="ECO:0007669"/>
    <property type="project" value="TreeGrafter"/>
</dbReference>
<dbReference type="InterPro" id="IPR049730">
    <property type="entry name" value="SNF2/RAD54-like_C"/>
</dbReference>
<evidence type="ECO:0000313" key="9">
    <source>
        <dbReference type="EMBL" id="KAK3297276.1"/>
    </source>
</evidence>
<dbReference type="PROSITE" id="PS50089">
    <property type="entry name" value="ZF_RING_2"/>
    <property type="match status" value="1"/>
</dbReference>
<sequence length="981" mass="108708">MFQRRRTFWGMGLKQHSIWVRQTSLTFNGWKILTPRCIAADQFGLNWNMCSGFEAESQQLSSGQDFRFIQTPPVESYDSLELYGNTNLQPTLDNPTRLSLLEDSFSFSGVVPQGNFDDMEVELNIDYGVMDTTDRREDSAFEIDQSPWADSAVTAETTTTSTTPQAAVDGTGCKGENNNTNDAICDTCFGVIFIDTPQIRDGFVGNSATTSKKVLLEGYSGLIIIRDPTSKSYGGLIPQSHFDPIWKLITDTNITLSATLKSTKPLEITIYGCRAKADEIGGMLLDHDCFLQQPDSFDDSMTYFNPQCLTHDDDSIPTWELSGADLGTPAACLSAVEKSKVAELLDAAGGPTVFRDVQVSEMLQTSLKEHQRKALAMMVEKEAGTLRGADFPSIWAEEITNCTGTVRFLNTVTGSRVYRKPKICLGGLIADDMGLGKTLTALALIAGSVTRHRRDNETTTRATTLVVAPLSTLTGWQDQIERHIKPGALRFTVYHGTQREKNAALLTSFDVVLTTYETVRTEYSQELQVGGTQSTIQAVSWNRIVLDEAHVIQNRSSKRFKALHALKARHRWCLTGTPIQNRLEDMGSLVEFLRVDPFDSPGAFRRLFLEPISRRDVSGWERLRTLIGCISLRRTKESLKDQLALPTRQEIVCRVSLDEEERRVYSLVKRRFALAIDAGGNRMSAFGLILRLRQICDHGTALLPADLQAWIQQASRFGPQVPLQAETCLSCGQIPEDDVDDDILSEGFPCSHQVCPPCRVMARSACQDSAGEASCPVCQSKGLREQSEEGSFSEGGDLPPPYRPSSKVRELLRNLNRDQQQAATAGVPAEKSVIFSIWTGMLDLIGTALTARGIPFQRLDGTKTQEQRRGALQRFRSDENCNILIASIGSAAVGLDLTAASRVHIIEPGWNPMLEQQALQRVHRLGQTRTVKQIRYVVDGADSVERYILRRQECKLALIDASVDGSTGRQKKVTSLLEVCE</sequence>
<dbReference type="InterPro" id="IPR027417">
    <property type="entry name" value="P-loop_NTPase"/>
</dbReference>
<dbReference type="PANTHER" id="PTHR45626">
    <property type="entry name" value="TRANSCRIPTION TERMINATION FACTOR 2-RELATED"/>
    <property type="match status" value="1"/>
</dbReference>
<dbReference type="Proteomes" id="UP001278766">
    <property type="component" value="Unassembled WGS sequence"/>
</dbReference>
<evidence type="ECO:0000259" key="6">
    <source>
        <dbReference type="PROSITE" id="PS50089"/>
    </source>
</evidence>
<feature type="domain" description="RING-type" evidence="6">
    <location>
        <begin position="728"/>
        <end position="779"/>
    </location>
</feature>
<evidence type="ECO:0000259" key="7">
    <source>
        <dbReference type="PROSITE" id="PS51192"/>
    </source>
</evidence>
<feature type="region of interest" description="Disordered" evidence="5">
    <location>
        <begin position="151"/>
        <end position="175"/>
    </location>
</feature>
<dbReference type="GO" id="GO:0005634">
    <property type="term" value="C:nucleus"/>
    <property type="evidence" value="ECO:0007669"/>
    <property type="project" value="TreeGrafter"/>
</dbReference>
<dbReference type="SMART" id="SM00490">
    <property type="entry name" value="HELICc"/>
    <property type="match status" value="1"/>
</dbReference>
<keyword evidence="4" id="KW-0479">Metal-binding</keyword>
<dbReference type="GO" id="GO:0005524">
    <property type="term" value="F:ATP binding"/>
    <property type="evidence" value="ECO:0007669"/>
    <property type="project" value="UniProtKB-KW"/>
</dbReference>
<accession>A0AAE0HKG0</accession>
<protein>
    <submittedName>
        <fullName evidence="9">SNF2 family N-terminal domain-containing protein</fullName>
    </submittedName>
</protein>
<dbReference type="GO" id="GO:0016787">
    <property type="term" value="F:hydrolase activity"/>
    <property type="evidence" value="ECO:0007669"/>
    <property type="project" value="UniProtKB-KW"/>
</dbReference>
<dbReference type="CDD" id="cd18008">
    <property type="entry name" value="DEXDc_SHPRH-like"/>
    <property type="match status" value="1"/>
</dbReference>
<reference evidence="9" key="1">
    <citation type="journal article" date="2023" name="Mol. Phylogenet. Evol.">
        <title>Genome-scale phylogeny and comparative genomics of the fungal order Sordariales.</title>
        <authorList>
            <person name="Hensen N."/>
            <person name="Bonometti L."/>
            <person name="Westerberg I."/>
            <person name="Brannstrom I.O."/>
            <person name="Guillou S."/>
            <person name="Cros-Aarteil S."/>
            <person name="Calhoun S."/>
            <person name="Haridas S."/>
            <person name="Kuo A."/>
            <person name="Mondo S."/>
            <person name="Pangilinan J."/>
            <person name="Riley R."/>
            <person name="LaButti K."/>
            <person name="Andreopoulos B."/>
            <person name="Lipzen A."/>
            <person name="Chen C."/>
            <person name="Yan M."/>
            <person name="Daum C."/>
            <person name="Ng V."/>
            <person name="Clum A."/>
            <person name="Steindorff A."/>
            <person name="Ohm R.A."/>
            <person name="Martin F."/>
            <person name="Silar P."/>
            <person name="Natvig D.O."/>
            <person name="Lalanne C."/>
            <person name="Gautier V."/>
            <person name="Ament-Velasquez S.L."/>
            <person name="Kruys A."/>
            <person name="Hutchinson M.I."/>
            <person name="Powell A.J."/>
            <person name="Barry K."/>
            <person name="Miller A.N."/>
            <person name="Grigoriev I.V."/>
            <person name="Debuchy R."/>
            <person name="Gladieux P."/>
            <person name="Hiltunen Thoren M."/>
            <person name="Johannesson H."/>
        </authorList>
    </citation>
    <scope>NUCLEOTIDE SEQUENCE</scope>
    <source>
        <strain evidence="9">CBS 168.71</strain>
    </source>
</reference>
<evidence type="ECO:0000313" key="10">
    <source>
        <dbReference type="Proteomes" id="UP001278766"/>
    </source>
</evidence>
<dbReference type="InterPro" id="IPR001841">
    <property type="entry name" value="Znf_RING"/>
</dbReference>
<feature type="compositionally biased region" description="Low complexity" evidence="5">
    <location>
        <begin position="151"/>
        <end position="169"/>
    </location>
</feature>
<gene>
    <name evidence="9" type="ORF">B0H64DRAFT_121885</name>
</gene>
<evidence type="ECO:0000256" key="1">
    <source>
        <dbReference type="ARBA" id="ARBA00022741"/>
    </source>
</evidence>
<organism evidence="9 10">
    <name type="scientific">Chaetomium fimeti</name>
    <dbReference type="NCBI Taxonomy" id="1854472"/>
    <lineage>
        <taxon>Eukaryota</taxon>
        <taxon>Fungi</taxon>
        <taxon>Dikarya</taxon>
        <taxon>Ascomycota</taxon>
        <taxon>Pezizomycotina</taxon>
        <taxon>Sordariomycetes</taxon>
        <taxon>Sordariomycetidae</taxon>
        <taxon>Sordariales</taxon>
        <taxon>Chaetomiaceae</taxon>
        <taxon>Chaetomium</taxon>
    </lineage>
</organism>
<proteinExistence type="predicted"/>
<keyword evidence="1" id="KW-0547">Nucleotide-binding</keyword>
<dbReference type="GO" id="GO:0008094">
    <property type="term" value="F:ATP-dependent activity, acting on DNA"/>
    <property type="evidence" value="ECO:0007669"/>
    <property type="project" value="TreeGrafter"/>
</dbReference>
<evidence type="ECO:0000256" key="5">
    <source>
        <dbReference type="SAM" id="MobiDB-lite"/>
    </source>
</evidence>
<dbReference type="Pfam" id="PF00271">
    <property type="entry name" value="Helicase_C"/>
    <property type="match status" value="1"/>
</dbReference>
<name>A0AAE0HKG0_9PEZI</name>
<dbReference type="InterPro" id="IPR050628">
    <property type="entry name" value="SNF2_RAD54_helicase_TF"/>
</dbReference>
<evidence type="ECO:0000256" key="2">
    <source>
        <dbReference type="ARBA" id="ARBA00022801"/>
    </source>
</evidence>
<dbReference type="Gene3D" id="3.40.50.10810">
    <property type="entry name" value="Tandem AAA-ATPase domain"/>
    <property type="match status" value="1"/>
</dbReference>
<dbReference type="Gene3D" id="3.40.50.300">
    <property type="entry name" value="P-loop containing nucleotide triphosphate hydrolases"/>
    <property type="match status" value="1"/>
</dbReference>
<dbReference type="PROSITE" id="PS51194">
    <property type="entry name" value="HELICASE_CTER"/>
    <property type="match status" value="1"/>
</dbReference>
<keyword evidence="10" id="KW-1185">Reference proteome</keyword>
<keyword evidence="4" id="KW-0863">Zinc-finger</keyword>
<keyword evidence="4" id="KW-0862">Zinc</keyword>